<dbReference type="OrthoDB" id="432483at2759"/>
<keyword evidence="3" id="KW-0418">Kinase</keyword>
<name>A0A9P5A6L0_9HYPO</name>
<reference evidence="3" key="1">
    <citation type="journal article" date="2017" name="Mycologia">
        <title>Fusarium algeriense, sp. nov., a novel toxigenic crown rot pathogen of durum wheat from Algeria is nested in the Fusarium burgessii species complex.</title>
        <authorList>
            <person name="Laraba I."/>
            <person name="Keddad A."/>
            <person name="Boureghda H."/>
            <person name="Abdallah N."/>
            <person name="Vaughan M.M."/>
            <person name="Proctor R.H."/>
            <person name="Busman M."/>
            <person name="O'Donnell K."/>
        </authorList>
    </citation>
    <scope>NUCLEOTIDE SEQUENCE</scope>
    <source>
        <strain evidence="3">NRRL 25174</strain>
    </source>
</reference>
<sequence>MDPLSITAGVVGVAVPALQCAQHLRNTIQAILDAPSEIASLGEELLTIEQAITAIQEVSDQQWQSLGESVVSQSKTGMKLCRRSCSKFQAAIDHWTRHGEDGKLSWRDRTAIGLFRQDQIKSTSSQLQNCKDTLTTVVSIATFHSSLQQASAKEEMMRMVSMKGTEIAKAVATTERQLDEVNARLKKLHLALLEEVEEGPDQISAKSQVETEKFALQQSLDLLKALNENVQSAAKDMRKGQGQVVNTMSFGDHNEGVQAGISNAPIHFLEARIGTTRRLLDS</sequence>
<evidence type="ECO:0000259" key="2">
    <source>
        <dbReference type="Pfam" id="PF17111"/>
    </source>
</evidence>
<organism evidence="3 4">
    <name type="scientific">Fusarium beomiforme</name>
    <dbReference type="NCBI Taxonomy" id="44412"/>
    <lineage>
        <taxon>Eukaryota</taxon>
        <taxon>Fungi</taxon>
        <taxon>Dikarya</taxon>
        <taxon>Ascomycota</taxon>
        <taxon>Pezizomycotina</taxon>
        <taxon>Sordariomycetes</taxon>
        <taxon>Hypocreomycetidae</taxon>
        <taxon>Hypocreales</taxon>
        <taxon>Nectriaceae</taxon>
        <taxon>Fusarium</taxon>
        <taxon>Fusarium burgessii species complex</taxon>
    </lineage>
</organism>
<gene>
    <name evidence="3" type="ORF">FBEOM_13645</name>
</gene>
<evidence type="ECO:0000313" key="4">
    <source>
        <dbReference type="Proteomes" id="UP000730481"/>
    </source>
</evidence>
<protein>
    <submittedName>
        <fullName evidence="3">ATP-NAD kinase</fullName>
    </submittedName>
</protein>
<reference evidence="3" key="2">
    <citation type="submission" date="2020-02" db="EMBL/GenBank/DDBJ databases">
        <title>Identification and distribution of gene clusters putatively required for synthesis of sphingolipid metabolism inhibitors in phylogenetically diverse species of the filamentous fungus Fusarium.</title>
        <authorList>
            <person name="Kim H.-S."/>
            <person name="Busman M."/>
            <person name="Brown D.W."/>
            <person name="Divon H."/>
            <person name="Uhlig S."/>
            <person name="Proctor R.H."/>
        </authorList>
    </citation>
    <scope>NUCLEOTIDE SEQUENCE</scope>
    <source>
        <strain evidence="3">NRRL 25174</strain>
    </source>
</reference>
<dbReference type="GO" id="GO:0016301">
    <property type="term" value="F:kinase activity"/>
    <property type="evidence" value="ECO:0007669"/>
    <property type="project" value="UniProtKB-KW"/>
</dbReference>
<dbReference type="AlphaFoldDB" id="A0A9P5A6L0"/>
<keyword evidence="1" id="KW-0175">Coiled coil</keyword>
<evidence type="ECO:0000313" key="3">
    <source>
        <dbReference type="EMBL" id="KAF4332558.1"/>
    </source>
</evidence>
<keyword evidence="4" id="KW-1185">Reference proteome</keyword>
<dbReference type="EMBL" id="PVQB02001041">
    <property type="protein sequence ID" value="KAF4332558.1"/>
    <property type="molecule type" value="Genomic_DNA"/>
</dbReference>
<comment type="caution">
    <text evidence="3">The sequence shown here is derived from an EMBL/GenBank/DDBJ whole genome shotgun (WGS) entry which is preliminary data.</text>
</comment>
<feature type="domain" description="Azaphilone pigments biosynthesis cluster protein L N-terminal" evidence="2">
    <location>
        <begin position="1"/>
        <end position="222"/>
    </location>
</feature>
<dbReference type="Pfam" id="PF17111">
    <property type="entry name" value="PigL_N"/>
    <property type="match status" value="1"/>
</dbReference>
<dbReference type="InterPro" id="IPR031348">
    <property type="entry name" value="PigL_N"/>
</dbReference>
<keyword evidence="3" id="KW-0808">Transferase</keyword>
<dbReference type="Proteomes" id="UP000730481">
    <property type="component" value="Unassembled WGS sequence"/>
</dbReference>
<evidence type="ECO:0000256" key="1">
    <source>
        <dbReference type="SAM" id="Coils"/>
    </source>
</evidence>
<feature type="coiled-coil region" evidence="1">
    <location>
        <begin position="216"/>
        <end position="243"/>
    </location>
</feature>
<proteinExistence type="predicted"/>
<accession>A0A9P5A6L0</accession>